<gene>
    <name evidence="2" type="ORF">FPZ49_20180</name>
</gene>
<keyword evidence="3" id="KW-1185">Reference proteome</keyword>
<dbReference type="PANTHER" id="PTHR43312">
    <property type="entry name" value="D-THREO-ALDOSE 1-DEHYDROGENASE"/>
    <property type="match status" value="1"/>
</dbReference>
<sequence length="277" mass="31484">MYPNDFCKAGGNEDMVNDSKLGLGGHSFIQELGNDPQASFDEQCNIVSACLDNGIRFIDTTYYQERVALGAVLQELGRRSEAVIMAWNFFNQPAAETKLVDYTPYEPHHINVMLEELQTNYIDILVIHVHKNTEELHKELDLAKKWKQEGKVKKVALGMVKLAHLCQLPADHQVSYVLAPYNAFNQGSKEMFLKAKEMGMTAIALSPFIRGWKLDEIGGNKGSVAEILLRWVAGQRLIDRVIVSMRIEEWVHTNLTAIDRGPLTQQEESKLREWIRD</sequence>
<dbReference type="OrthoDB" id="9773828at2"/>
<dbReference type="Gene3D" id="3.20.20.100">
    <property type="entry name" value="NADP-dependent oxidoreductase domain"/>
    <property type="match status" value="1"/>
</dbReference>
<dbReference type="Pfam" id="PF00248">
    <property type="entry name" value="Aldo_ket_red"/>
    <property type="match status" value="1"/>
</dbReference>
<dbReference type="EMBL" id="VNJI01000026">
    <property type="protein sequence ID" value="TVY08221.1"/>
    <property type="molecule type" value="Genomic_DNA"/>
</dbReference>
<dbReference type="AlphaFoldDB" id="A0A559K7W0"/>
<dbReference type="InterPro" id="IPR036812">
    <property type="entry name" value="NAD(P)_OxRdtase_dom_sf"/>
</dbReference>
<reference evidence="2 3" key="1">
    <citation type="submission" date="2019-07" db="EMBL/GenBank/DDBJ databases">
        <authorList>
            <person name="Kim J."/>
        </authorList>
    </citation>
    <scope>NUCLEOTIDE SEQUENCE [LARGE SCALE GENOMIC DNA]</scope>
    <source>
        <strain evidence="2 3">JC52</strain>
    </source>
</reference>
<evidence type="ECO:0000313" key="2">
    <source>
        <dbReference type="EMBL" id="TVY08221.1"/>
    </source>
</evidence>
<dbReference type="InterPro" id="IPR023210">
    <property type="entry name" value="NADP_OxRdtase_dom"/>
</dbReference>
<comment type="caution">
    <text evidence="2">The sequence shown here is derived from an EMBL/GenBank/DDBJ whole genome shotgun (WGS) entry which is preliminary data.</text>
</comment>
<proteinExistence type="predicted"/>
<protein>
    <submittedName>
        <fullName evidence="2">Aldo/keto reductase</fullName>
    </submittedName>
</protein>
<name>A0A559K7W0_9BACL</name>
<dbReference type="InterPro" id="IPR053135">
    <property type="entry name" value="AKR2_Oxidoreductase"/>
</dbReference>
<feature type="domain" description="NADP-dependent oxidoreductase" evidence="1">
    <location>
        <begin position="20"/>
        <end position="212"/>
    </location>
</feature>
<accession>A0A559K7W0</accession>
<dbReference type="PANTHER" id="PTHR43312:SF1">
    <property type="entry name" value="NADP-DEPENDENT OXIDOREDUCTASE DOMAIN-CONTAINING PROTEIN"/>
    <property type="match status" value="1"/>
</dbReference>
<dbReference type="SUPFAM" id="SSF51430">
    <property type="entry name" value="NAD(P)-linked oxidoreductase"/>
    <property type="match status" value="1"/>
</dbReference>
<dbReference type="Proteomes" id="UP000317036">
    <property type="component" value="Unassembled WGS sequence"/>
</dbReference>
<evidence type="ECO:0000313" key="3">
    <source>
        <dbReference type="Proteomes" id="UP000317036"/>
    </source>
</evidence>
<organism evidence="2 3">
    <name type="scientific">Paenibacillus cremeus</name>
    <dbReference type="NCBI Taxonomy" id="2163881"/>
    <lineage>
        <taxon>Bacteria</taxon>
        <taxon>Bacillati</taxon>
        <taxon>Bacillota</taxon>
        <taxon>Bacilli</taxon>
        <taxon>Bacillales</taxon>
        <taxon>Paenibacillaceae</taxon>
        <taxon>Paenibacillus</taxon>
    </lineage>
</organism>
<evidence type="ECO:0000259" key="1">
    <source>
        <dbReference type="Pfam" id="PF00248"/>
    </source>
</evidence>